<accession>A0ABQ6JAS6</accession>
<reference evidence="3" key="1">
    <citation type="journal article" date="2019" name="Int. J. Syst. Evol. Microbiol.">
        <title>The Global Catalogue of Microorganisms (GCM) 10K type strain sequencing project: providing services to taxonomists for standard genome sequencing and annotation.</title>
        <authorList>
            <consortium name="The Broad Institute Genomics Platform"/>
            <consortium name="The Broad Institute Genome Sequencing Center for Infectious Disease"/>
            <person name="Wu L."/>
            <person name="Ma J."/>
        </authorList>
    </citation>
    <scope>NUCLEOTIDE SEQUENCE [LARGE SCALE GENOMIC DNA]</scope>
    <source>
        <strain evidence="3">NBRC 108730</strain>
    </source>
</reference>
<evidence type="ECO:0000313" key="2">
    <source>
        <dbReference type="EMBL" id="GMA85287.1"/>
    </source>
</evidence>
<name>A0ABQ6JAS6_9ACTN</name>
<feature type="region of interest" description="Disordered" evidence="1">
    <location>
        <begin position="84"/>
        <end position="103"/>
    </location>
</feature>
<evidence type="ECO:0000256" key="1">
    <source>
        <dbReference type="SAM" id="MobiDB-lite"/>
    </source>
</evidence>
<dbReference type="Proteomes" id="UP001157017">
    <property type="component" value="Unassembled WGS sequence"/>
</dbReference>
<keyword evidence="3" id="KW-1185">Reference proteome</keyword>
<dbReference type="EMBL" id="BSUZ01000001">
    <property type="protein sequence ID" value="GMA85287.1"/>
    <property type="molecule type" value="Genomic_DNA"/>
</dbReference>
<sequence>MRATTFCTPKVSRATRAARMLELSPLLTAAKACAPSMPASSLGVAVEADAGDPAALEAGAEAAEGRLVLVDHGDVVPAGLQAVGQAGAHPAAAHDHEVHEDLP</sequence>
<comment type="caution">
    <text evidence="2">The sequence shown here is derived from an EMBL/GenBank/DDBJ whole genome shotgun (WGS) entry which is preliminary data.</text>
</comment>
<protein>
    <submittedName>
        <fullName evidence="2">Uncharacterized protein</fullName>
    </submittedName>
</protein>
<feature type="compositionally biased region" description="Basic and acidic residues" evidence="1">
    <location>
        <begin position="92"/>
        <end position="103"/>
    </location>
</feature>
<evidence type="ECO:0000313" key="3">
    <source>
        <dbReference type="Proteomes" id="UP001157017"/>
    </source>
</evidence>
<proteinExistence type="predicted"/>
<organism evidence="2 3">
    <name type="scientific">Angustibacter aerolatus</name>
    <dbReference type="NCBI Taxonomy" id="1162965"/>
    <lineage>
        <taxon>Bacteria</taxon>
        <taxon>Bacillati</taxon>
        <taxon>Actinomycetota</taxon>
        <taxon>Actinomycetes</taxon>
        <taxon>Kineosporiales</taxon>
        <taxon>Kineosporiaceae</taxon>
    </lineage>
</organism>
<gene>
    <name evidence="2" type="ORF">GCM10025868_05370</name>
</gene>